<comment type="catalytic activity">
    <reaction evidence="4">
        <text>3-amino-2-oxopropyl phosphate + 1-deoxy-D-xylulose 5-phosphate = pyridoxine 5'-phosphate + phosphate + 2 H2O + H(+)</text>
        <dbReference type="Rhea" id="RHEA:15265"/>
        <dbReference type="ChEBI" id="CHEBI:15377"/>
        <dbReference type="ChEBI" id="CHEBI:15378"/>
        <dbReference type="ChEBI" id="CHEBI:43474"/>
        <dbReference type="ChEBI" id="CHEBI:57279"/>
        <dbReference type="ChEBI" id="CHEBI:57792"/>
        <dbReference type="ChEBI" id="CHEBI:58589"/>
        <dbReference type="EC" id="2.6.99.2"/>
    </reaction>
</comment>
<keyword evidence="3 4" id="KW-0664">Pyridoxine biosynthesis</keyword>
<comment type="function">
    <text evidence="4">Catalyzes the complicated ring closure reaction between the two acyclic compounds 1-deoxy-D-xylulose-5-phosphate (DXP) and 3-amino-2-oxopropyl phosphate (1-amino-acetone-3-phosphate or AAP) to form pyridoxine 5'-phosphate (PNP) and inorganic phosphate.</text>
</comment>
<dbReference type="PANTHER" id="PTHR30456">
    <property type="entry name" value="PYRIDOXINE 5'-PHOSPHATE SYNTHASE"/>
    <property type="match status" value="1"/>
</dbReference>
<organism evidence="6 7">
    <name type="scientific">Pacificispira spongiicola</name>
    <dbReference type="NCBI Taxonomy" id="2729598"/>
    <lineage>
        <taxon>Bacteria</taxon>
        <taxon>Pseudomonadati</taxon>
        <taxon>Pseudomonadota</taxon>
        <taxon>Alphaproteobacteria</taxon>
        <taxon>Rhodospirillales</taxon>
        <taxon>Rhodospirillaceae</taxon>
        <taxon>Pacificispira</taxon>
    </lineage>
</organism>
<dbReference type="CDD" id="cd00003">
    <property type="entry name" value="PNPsynthase"/>
    <property type="match status" value="1"/>
</dbReference>
<feature type="active site" description="Proton acceptor" evidence="4">
    <location>
        <position position="47"/>
    </location>
</feature>
<accession>A0A7Y0E1C5</accession>
<evidence type="ECO:0000313" key="7">
    <source>
        <dbReference type="Proteomes" id="UP000539372"/>
    </source>
</evidence>
<sequence length="263" mass="28448">MKRQDTKLSINLNKVALLRNQRHVGYPDPVLAGRTVLEAGAHGLTVHPRPDERHIRKTDVTALAALAREDRWKAKGVEFNIEGNPFDDYLSIVDRTRPDQATLVPDSPDAATSDNGWDVFAEEGRLRQVIATLKGLGCRVSLFMNATDDPEPAMRKAANLGADRVELYTGPYADAFSTRDRDAVLARYVKTAEAAVAAGLLINAGHDLTTENLPALVRALPRLDEVSIGHAFTSDALWMGLDGAVKAYLDALRPAAGASSEAA</sequence>
<feature type="binding site" evidence="4">
    <location>
        <begin position="229"/>
        <end position="230"/>
    </location>
    <ligand>
        <name>3-amino-2-oxopropyl phosphate</name>
        <dbReference type="ChEBI" id="CHEBI:57279"/>
    </ligand>
</feature>
<keyword evidence="7" id="KW-1185">Reference proteome</keyword>
<feature type="active site" description="Proton acceptor" evidence="4">
    <location>
        <position position="82"/>
    </location>
</feature>
<feature type="binding site" evidence="4">
    <location>
        <position position="22"/>
    </location>
    <ligand>
        <name>3-amino-2-oxopropyl phosphate</name>
        <dbReference type="ChEBI" id="CHEBI:57279"/>
    </ligand>
</feature>
<keyword evidence="1 4" id="KW-0963">Cytoplasm</keyword>
<dbReference type="Pfam" id="PF03740">
    <property type="entry name" value="PdxJ"/>
    <property type="match status" value="1"/>
</dbReference>
<dbReference type="NCBIfam" id="TIGR00559">
    <property type="entry name" value="pdxJ"/>
    <property type="match status" value="1"/>
</dbReference>
<dbReference type="EMBL" id="JABBNT010000002">
    <property type="protein sequence ID" value="NMM44626.1"/>
    <property type="molecule type" value="Genomic_DNA"/>
</dbReference>
<dbReference type="RefSeq" id="WP_169624949.1">
    <property type="nucleotide sequence ID" value="NZ_JABBNT010000002.1"/>
</dbReference>
<feature type="binding site" evidence="4">
    <location>
        <position position="207"/>
    </location>
    <ligand>
        <name>3-amino-2-oxopropyl phosphate</name>
        <dbReference type="ChEBI" id="CHEBI:57279"/>
    </ligand>
</feature>
<evidence type="ECO:0000256" key="4">
    <source>
        <dbReference type="HAMAP-Rule" id="MF_00279"/>
    </source>
</evidence>
<dbReference type="PANTHER" id="PTHR30456:SF0">
    <property type="entry name" value="PYRIDOXINE 5'-PHOSPHATE SYNTHASE"/>
    <property type="match status" value="1"/>
</dbReference>
<evidence type="ECO:0000256" key="5">
    <source>
        <dbReference type="NCBIfam" id="TIGR00559"/>
    </source>
</evidence>
<evidence type="ECO:0000256" key="3">
    <source>
        <dbReference type="ARBA" id="ARBA00023096"/>
    </source>
</evidence>
<evidence type="ECO:0000256" key="1">
    <source>
        <dbReference type="ARBA" id="ARBA00022490"/>
    </source>
</evidence>
<feature type="binding site" evidence="4">
    <location>
        <position position="54"/>
    </location>
    <ligand>
        <name>1-deoxy-D-xylulose 5-phosphate</name>
        <dbReference type="ChEBI" id="CHEBI:57792"/>
    </ligand>
</feature>
<dbReference type="InterPro" id="IPR004569">
    <property type="entry name" value="PyrdxlP_synth_PdxJ"/>
</dbReference>
<keyword evidence="2 4" id="KW-0808">Transferase</keyword>
<dbReference type="HAMAP" id="MF_00279">
    <property type="entry name" value="PdxJ"/>
    <property type="match status" value="1"/>
</dbReference>
<proteinExistence type="inferred from homology"/>
<name>A0A7Y0E1C5_9PROT</name>
<dbReference type="Gene3D" id="3.20.20.70">
    <property type="entry name" value="Aldolase class I"/>
    <property type="match status" value="1"/>
</dbReference>
<dbReference type="AlphaFoldDB" id="A0A7Y0E1C5"/>
<dbReference type="EC" id="2.6.99.2" evidence="4 5"/>
<protein>
    <recommendedName>
        <fullName evidence="4 5">Pyridoxine 5'-phosphate synthase</fullName>
        <shortName evidence="4">PNP synthase</shortName>
        <ecNumber evidence="4 5">2.6.99.2</ecNumber>
    </recommendedName>
</protein>
<dbReference type="GO" id="GO:0033856">
    <property type="term" value="F:pyridoxine 5'-phosphate synthase activity"/>
    <property type="evidence" value="ECO:0007669"/>
    <property type="project" value="UniProtKB-UniRule"/>
</dbReference>
<dbReference type="SUPFAM" id="SSF63892">
    <property type="entry name" value="Pyridoxine 5'-phosphate synthase"/>
    <property type="match status" value="1"/>
</dbReference>
<comment type="pathway">
    <text evidence="4">Cofactor biosynthesis; pyridoxine 5'-phosphate biosynthesis; pyridoxine 5'-phosphate from D-erythrose 4-phosphate: step 5/5.</text>
</comment>
<comment type="subcellular location">
    <subcellularLocation>
        <location evidence="4">Cytoplasm</location>
    </subcellularLocation>
</comment>
<dbReference type="Proteomes" id="UP000539372">
    <property type="component" value="Unassembled WGS sequence"/>
</dbReference>
<feature type="active site" description="Proton donor" evidence="4">
    <location>
        <position position="206"/>
    </location>
</feature>
<dbReference type="GO" id="GO:0005829">
    <property type="term" value="C:cytosol"/>
    <property type="evidence" value="ECO:0007669"/>
    <property type="project" value="TreeGrafter"/>
</dbReference>
<dbReference type="NCBIfam" id="NF003626">
    <property type="entry name" value="PRK05265.1-4"/>
    <property type="match status" value="1"/>
</dbReference>
<dbReference type="UniPathway" id="UPA00244">
    <property type="reaction ID" value="UER00313"/>
</dbReference>
<comment type="caution">
    <text evidence="6">The sequence shown here is derived from an EMBL/GenBank/DDBJ whole genome shotgun (WGS) entry which is preliminary data.</text>
</comment>
<feature type="site" description="Transition state stabilizer" evidence="4">
    <location>
        <position position="166"/>
    </location>
</feature>
<comment type="subunit">
    <text evidence="4">Homooctamer; tetramer of dimers.</text>
</comment>
<feature type="binding site" evidence="4">
    <location>
        <position position="49"/>
    </location>
    <ligand>
        <name>1-deoxy-D-xylulose 5-phosphate</name>
        <dbReference type="ChEBI" id="CHEBI:57792"/>
    </ligand>
</feature>
<comment type="similarity">
    <text evidence="4">Belongs to the PNP synthase family.</text>
</comment>
<evidence type="ECO:0000256" key="2">
    <source>
        <dbReference type="ARBA" id="ARBA00022679"/>
    </source>
</evidence>
<reference evidence="6 7" key="1">
    <citation type="submission" date="2020-04" db="EMBL/GenBank/DDBJ databases">
        <title>Rhodospirillaceae bacterium KN72 isolated from deep sea.</title>
        <authorList>
            <person name="Zhang D.-C."/>
        </authorList>
    </citation>
    <scope>NUCLEOTIDE SEQUENCE [LARGE SCALE GENOMIC DNA]</scope>
    <source>
        <strain evidence="6 7">KN72</strain>
    </source>
</reference>
<dbReference type="GO" id="GO:0008615">
    <property type="term" value="P:pyridoxine biosynthetic process"/>
    <property type="evidence" value="ECO:0007669"/>
    <property type="project" value="UniProtKB-UniRule"/>
</dbReference>
<dbReference type="InterPro" id="IPR036130">
    <property type="entry name" value="Pyridoxine-5'_phos_synth"/>
</dbReference>
<comment type="caution">
    <text evidence="4">Lacks conserved residue(s) required for the propagation of feature annotation.</text>
</comment>
<gene>
    <name evidence="4" type="primary">pdxJ</name>
    <name evidence="6" type="ORF">HH303_09045</name>
</gene>
<feature type="binding site" evidence="4">
    <location>
        <position position="11"/>
    </location>
    <ligand>
        <name>3-amino-2-oxopropyl phosphate</name>
        <dbReference type="ChEBI" id="CHEBI:57279"/>
    </ligand>
</feature>
<feature type="binding site" evidence="4">
    <location>
        <position position="112"/>
    </location>
    <ligand>
        <name>1-deoxy-D-xylulose 5-phosphate</name>
        <dbReference type="ChEBI" id="CHEBI:57792"/>
    </ligand>
</feature>
<evidence type="ECO:0000313" key="6">
    <source>
        <dbReference type="EMBL" id="NMM44626.1"/>
    </source>
</evidence>
<dbReference type="InterPro" id="IPR013785">
    <property type="entry name" value="Aldolase_TIM"/>
</dbReference>